<comment type="caution">
    <text evidence="2">The sequence shown here is derived from an EMBL/GenBank/DDBJ whole genome shotgun (WGS) entry which is preliminary data.</text>
</comment>
<evidence type="ECO:0000313" key="2">
    <source>
        <dbReference type="EMBL" id="MSU05870.1"/>
    </source>
</evidence>
<dbReference type="InterPro" id="IPR012341">
    <property type="entry name" value="6hp_glycosidase-like_sf"/>
</dbReference>
<gene>
    <name evidence="2" type="ORF">FYJ80_03625</name>
</gene>
<dbReference type="Pfam" id="PF07470">
    <property type="entry name" value="Glyco_hydro_88"/>
    <property type="match status" value="1"/>
</dbReference>
<dbReference type="GO" id="GO:0016787">
    <property type="term" value="F:hydrolase activity"/>
    <property type="evidence" value="ECO:0007669"/>
    <property type="project" value="UniProtKB-KW"/>
</dbReference>
<name>A0A7X2TR72_9SPIO</name>
<sequence length="355" mass="40521">MDIIDQKLDLLIKGFLPVLCSDPDFDNGVLASGIANRERYKYWEWTQGVGLFGLWKLYEKTGNKEYLDILTNYYDQRIKEGLPGKNVNTMAPILALSFLAEHLHRQDYMDVCIEWTEWLFNGGLEKTKEGGYQHRTTDDFNDQELWDDTLMMSVLPLANMGRILGRKDYMDEAEYQLLLHIEHLADPITGLWYHGYTFKGNHHFAAAFWGRGNSWATIALPLFVETIPLSNAVKRYVSTVITRQVEAIAKLQDPSGYWHTLLDKEDSYLESSCTCGFGYGILKSIKLGLLDEKYRSVAEKALPAALKAIDENGVVQMCSGGTPMGRESQDFYRNIPVHPMPYGQAMAMLFLIEEK</sequence>
<protein>
    <submittedName>
        <fullName evidence="2">Glycoside hydrolase family 105 protein</fullName>
    </submittedName>
</protein>
<dbReference type="PANTHER" id="PTHR33886">
    <property type="entry name" value="UNSATURATED RHAMNOGALACTURONAN HYDROLASE (EUROFUNG)"/>
    <property type="match status" value="1"/>
</dbReference>
<keyword evidence="1 2" id="KW-0378">Hydrolase</keyword>
<accession>A0A7X2TR72</accession>
<dbReference type="GO" id="GO:0005975">
    <property type="term" value="P:carbohydrate metabolic process"/>
    <property type="evidence" value="ECO:0007669"/>
    <property type="project" value="InterPro"/>
</dbReference>
<dbReference type="PANTHER" id="PTHR33886:SF8">
    <property type="entry name" value="UNSATURATED RHAMNOGALACTURONAN HYDROLASE (EUROFUNG)"/>
    <property type="match status" value="1"/>
</dbReference>
<proteinExistence type="predicted"/>
<dbReference type="SUPFAM" id="SSF48208">
    <property type="entry name" value="Six-hairpin glycosidases"/>
    <property type="match status" value="1"/>
</dbReference>
<reference evidence="2 3" key="1">
    <citation type="submission" date="2019-08" db="EMBL/GenBank/DDBJ databases">
        <title>In-depth cultivation of the pig gut microbiome towards novel bacterial diversity and tailored functional studies.</title>
        <authorList>
            <person name="Wylensek D."/>
            <person name="Hitch T.C.A."/>
            <person name="Clavel T."/>
        </authorList>
    </citation>
    <scope>NUCLEOTIDE SEQUENCE [LARGE SCALE GENOMIC DNA]</scope>
    <source>
        <strain evidence="2 3">NM-380-WT-3C1</strain>
    </source>
</reference>
<dbReference type="InterPro" id="IPR010905">
    <property type="entry name" value="Glyco_hydro_88"/>
</dbReference>
<keyword evidence="3" id="KW-1185">Reference proteome</keyword>
<dbReference type="RefSeq" id="WP_154424771.1">
    <property type="nucleotide sequence ID" value="NZ_JAQYGB010000088.1"/>
</dbReference>
<dbReference type="InterPro" id="IPR008928">
    <property type="entry name" value="6-hairpin_glycosidase_sf"/>
</dbReference>
<dbReference type="AlphaFoldDB" id="A0A7X2TR72"/>
<dbReference type="InterPro" id="IPR052043">
    <property type="entry name" value="PolySaccharide_Degr_Enz"/>
</dbReference>
<dbReference type="Gene3D" id="1.50.10.10">
    <property type="match status" value="1"/>
</dbReference>
<dbReference type="EMBL" id="VUNN01000004">
    <property type="protein sequence ID" value="MSU05870.1"/>
    <property type="molecule type" value="Genomic_DNA"/>
</dbReference>
<dbReference type="Proteomes" id="UP000460549">
    <property type="component" value="Unassembled WGS sequence"/>
</dbReference>
<evidence type="ECO:0000313" key="3">
    <source>
        <dbReference type="Proteomes" id="UP000460549"/>
    </source>
</evidence>
<evidence type="ECO:0000256" key="1">
    <source>
        <dbReference type="ARBA" id="ARBA00022801"/>
    </source>
</evidence>
<organism evidence="2 3">
    <name type="scientific">Bullifex porci</name>
    <dbReference type="NCBI Taxonomy" id="2606638"/>
    <lineage>
        <taxon>Bacteria</taxon>
        <taxon>Pseudomonadati</taxon>
        <taxon>Spirochaetota</taxon>
        <taxon>Spirochaetia</taxon>
        <taxon>Spirochaetales</taxon>
        <taxon>Spirochaetaceae</taxon>
        <taxon>Bullifex</taxon>
    </lineage>
</organism>